<dbReference type="FunFam" id="3.90.79.10:FF:000112">
    <property type="entry name" value="NUDIX hydrolase dihydroneopterin triphosphate pyrophosphohydrolase/hydrolase"/>
    <property type="match status" value="1"/>
</dbReference>
<proteinExistence type="predicted"/>
<dbReference type="InterPro" id="IPR015797">
    <property type="entry name" value="NUDIX_hydrolase-like_dom_sf"/>
</dbReference>
<accession>A0A1X0P2U2</accession>
<dbReference type="GO" id="GO:0000290">
    <property type="term" value="P:deadenylation-dependent decapping of nuclear-transcribed mRNA"/>
    <property type="evidence" value="ECO:0007669"/>
    <property type="project" value="TreeGrafter"/>
</dbReference>
<dbReference type="SUPFAM" id="SSF55811">
    <property type="entry name" value="Nudix"/>
    <property type="match status" value="1"/>
</dbReference>
<dbReference type="PANTHER" id="PTHR23114:SF17">
    <property type="entry name" value="M7GPPPN-MRNA HYDROLASE"/>
    <property type="match status" value="1"/>
</dbReference>
<reference evidence="2 3" key="1">
    <citation type="submission" date="2017-03" db="EMBL/GenBank/DDBJ databases">
        <title>An alternative strategy for trypanosome survival in the mammalian bloodstream revealed through genome and transcriptome analysis of the ubiquitous bovine parasite Trypanosoma (Megatrypanum) theileri.</title>
        <authorList>
            <person name="Kelly S."/>
            <person name="Ivens A."/>
            <person name="Mott A."/>
            <person name="O'Neill E."/>
            <person name="Emms D."/>
            <person name="Macleod O."/>
            <person name="Voorheis P."/>
            <person name="Matthews J."/>
            <person name="Matthews K."/>
            <person name="Carrington M."/>
        </authorList>
    </citation>
    <scope>NUCLEOTIDE SEQUENCE [LARGE SCALE GENOMIC DNA]</scope>
    <source>
        <strain evidence="2">Edinburgh</strain>
    </source>
</reference>
<comment type="caution">
    <text evidence="2">The sequence shown here is derived from an EMBL/GenBank/DDBJ whole genome shotgun (WGS) entry which is preliminary data.</text>
</comment>
<dbReference type="Gene3D" id="3.90.79.10">
    <property type="entry name" value="Nucleoside Triphosphate Pyrophosphohydrolase"/>
    <property type="match status" value="1"/>
</dbReference>
<dbReference type="EMBL" id="NBCO01000006">
    <property type="protein sequence ID" value="ORC91138.1"/>
    <property type="molecule type" value="Genomic_DNA"/>
</dbReference>
<name>A0A1X0P2U2_9TRYP</name>
<dbReference type="STRING" id="67003.A0A1X0P2U2"/>
<feature type="domain" description="Nudix hydrolase" evidence="1">
    <location>
        <begin position="1"/>
        <end position="156"/>
    </location>
</feature>
<dbReference type="GO" id="GO:0016787">
    <property type="term" value="F:hydrolase activity"/>
    <property type="evidence" value="ECO:0007669"/>
    <property type="project" value="UniProtKB-KW"/>
</dbReference>
<dbReference type="VEuPathDB" id="TriTrypDB:TM35_000061430"/>
<dbReference type="Proteomes" id="UP000192257">
    <property type="component" value="Unassembled WGS sequence"/>
</dbReference>
<dbReference type="PANTHER" id="PTHR23114">
    <property type="entry name" value="M7GPPPN-MRNA HYDROLASE"/>
    <property type="match status" value="1"/>
</dbReference>
<keyword evidence="3" id="KW-1185">Reference proteome</keyword>
<dbReference type="Pfam" id="PF00293">
    <property type="entry name" value="NUDIX"/>
    <property type="match status" value="1"/>
</dbReference>
<evidence type="ECO:0000313" key="2">
    <source>
        <dbReference type="EMBL" id="ORC91138.1"/>
    </source>
</evidence>
<dbReference type="PROSITE" id="PS51462">
    <property type="entry name" value="NUDIX"/>
    <property type="match status" value="1"/>
</dbReference>
<organism evidence="2 3">
    <name type="scientific">Trypanosoma theileri</name>
    <dbReference type="NCBI Taxonomy" id="67003"/>
    <lineage>
        <taxon>Eukaryota</taxon>
        <taxon>Discoba</taxon>
        <taxon>Euglenozoa</taxon>
        <taxon>Kinetoplastea</taxon>
        <taxon>Metakinetoplastina</taxon>
        <taxon>Trypanosomatida</taxon>
        <taxon>Trypanosomatidae</taxon>
        <taxon>Trypanosoma</taxon>
    </lineage>
</organism>
<gene>
    <name evidence="2" type="ORF">TM35_000061430</name>
</gene>
<evidence type="ECO:0000259" key="1">
    <source>
        <dbReference type="PROSITE" id="PS51462"/>
    </source>
</evidence>
<dbReference type="InterPro" id="IPR000086">
    <property type="entry name" value="NUDIX_hydrolase_dom"/>
</dbReference>
<protein>
    <submittedName>
        <fullName evidence="2">Putative NUDIX hydrolase, conserved</fullName>
    </submittedName>
</protein>
<dbReference type="GeneID" id="39982960"/>
<keyword evidence="2" id="KW-0378">Hydrolase</keyword>
<evidence type="ECO:0000313" key="3">
    <source>
        <dbReference type="Proteomes" id="UP000192257"/>
    </source>
</evidence>
<dbReference type="GO" id="GO:0005737">
    <property type="term" value="C:cytoplasm"/>
    <property type="evidence" value="ECO:0007669"/>
    <property type="project" value="TreeGrafter"/>
</dbReference>
<dbReference type="RefSeq" id="XP_028885204.1">
    <property type="nucleotide sequence ID" value="XM_029023180.1"/>
</dbReference>
<dbReference type="AlphaFoldDB" id="A0A1X0P2U2"/>
<sequence length="173" mass="19918">MYRKNVCVVIFNEDLNFLACQRLHQKEYQFVQGGIESKDDGDNVLNAAYREVREEIGLERYALSFVAEIPPPNGDPRAFRYTLRDGANLRRFGYIGQEQRLLLFFTPAQNIHKMSVIPPPDTDALQEFARVVWMPIEEIVERCPAEKRHIFHAVATLAPPLARAFLQKKDSAL</sequence>
<dbReference type="OrthoDB" id="276276at2759"/>